<dbReference type="RefSeq" id="XP_010937051.1">
    <property type="nucleotide sequence ID" value="XM_010938749.2"/>
</dbReference>
<proteinExistence type="inferred from homology"/>
<evidence type="ECO:0000259" key="4">
    <source>
        <dbReference type="PROSITE" id="PS01031"/>
    </source>
</evidence>
<name>A0A6I9S4R8_ELAGV</name>
<dbReference type="OrthoDB" id="775833at2759"/>
<evidence type="ECO:0000256" key="2">
    <source>
        <dbReference type="PROSITE-ProRule" id="PRU00285"/>
    </source>
</evidence>
<evidence type="ECO:0000256" key="3">
    <source>
        <dbReference type="RuleBase" id="RU003616"/>
    </source>
</evidence>
<dbReference type="InterPro" id="IPR002068">
    <property type="entry name" value="A-crystallin/Hsp20_dom"/>
</dbReference>
<keyword evidence="5" id="KW-1185">Reference proteome</keyword>
<dbReference type="PANTHER" id="PTHR11527">
    <property type="entry name" value="HEAT-SHOCK PROTEIN 20 FAMILY MEMBER"/>
    <property type="match status" value="1"/>
</dbReference>
<protein>
    <submittedName>
        <fullName evidence="6">16.9 kDa class I heat shock protein 1</fullName>
    </submittedName>
</protein>
<dbReference type="PROSITE" id="PS01031">
    <property type="entry name" value="SHSP"/>
    <property type="match status" value="1"/>
</dbReference>
<dbReference type="Pfam" id="PF00011">
    <property type="entry name" value="HSP20"/>
    <property type="match status" value="1"/>
</dbReference>
<gene>
    <name evidence="6" type="primary">LOC105056532</name>
</gene>
<evidence type="ECO:0000256" key="1">
    <source>
        <dbReference type="ARBA" id="ARBA00023016"/>
    </source>
</evidence>
<sequence>MSSLIPWVGGRGVFDPFSVDLWDPWSTGNWLWDTSGRRTAGSDETSALARTNVDWRETATAHIFTADLPGVRKEEVKVEVEDGNVLRISGEKVKEEEDKTDTWHRMERRRGSFTRRFRLPENANMDDIRCSLANGVLTVTVPKKEVATTRNVRAIEIA</sequence>
<organism evidence="5 6">
    <name type="scientific">Elaeis guineensis var. tenera</name>
    <name type="common">Oil palm</name>
    <dbReference type="NCBI Taxonomy" id="51953"/>
    <lineage>
        <taxon>Eukaryota</taxon>
        <taxon>Viridiplantae</taxon>
        <taxon>Streptophyta</taxon>
        <taxon>Embryophyta</taxon>
        <taxon>Tracheophyta</taxon>
        <taxon>Spermatophyta</taxon>
        <taxon>Magnoliopsida</taxon>
        <taxon>Liliopsida</taxon>
        <taxon>Arecaceae</taxon>
        <taxon>Arecoideae</taxon>
        <taxon>Cocoseae</taxon>
        <taxon>Elaeidinae</taxon>
        <taxon>Elaeis</taxon>
    </lineage>
</organism>
<feature type="domain" description="SHSP" evidence="4">
    <location>
        <begin position="44"/>
        <end position="158"/>
    </location>
</feature>
<comment type="similarity">
    <text evidence="2 3">Belongs to the small heat shock protein (HSP20) family.</text>
</comment>
<dbReference type="CDD" id="cd06472">
    <property type="entry name" value="ACD_ScHsp26_like"/>
    <property type="match status" value="1"/>
</dbReference>
<dbReference type="InParanoid" id="A0A6I9S4R8"/>
<dbReference type="Gene3D" id="2.60.40.790">
    <property type="match status" value="1"/>
</dbReference>
<dbReference type="FunFam" id="2.60.40.790:FF:000009">
    <property type="entry name" value="17.6 kDa class I heat shock protein-like"/>
    <property type="match status" value="1"/>
</dbReference>
<dbReference type="AlphaFoldDB" id="A0A6I9S4R8"/>
<dbReference type="Proteomes" id="UP000504607">
    <property type="component" value="Chromosome 13"/>
</dbReference>
<accession>A0A6I9S4R8</accession>
<dbReference type="InterPro" id="IPR031107">
    <property type="entry name" value="Small_HSP"/>
</dbReference>
<dbReference type="SUPFAM" id="SSF49764">
    <property type="entry name" value="HSP20-like chaperones"/>
    <property type="match status" value="1"/>
</dbReference>
<keyword evidence="1 6" id="KW-0346">Stress response</keyword>
<dbReference type="GeneID" id="105056532"/>
<reference evidence="6" key="1">
    <citation type="submission" date="2025-08" db="UniProtKB">
        <authorList>
            <consortium name="RefSeq"/>
        </authorList>
    </citation>
    <scope>IDENTIFICATION</scope>
</reference>
<evidence type="ECO:0000313" key="5">
    <source>
        <dbReference type="Proteomes" id="UP000504607"/>
    </source>
</evidence>
<evidence type="ECO:0000313" key="6">
    <source>
        <dbReference type="RefSeq" id="XP_010937051.1"/>
    </source>
</evidence>
<dbReference type="KEGG" id="egu:105056532"/>
<dbReference type="InterPro" id="IPR008978">
    <property type="entry name" value="HSP20-like_chaperone"/>
</dbReference>